<accession>A0ABU7QKL4</accession>
<dbReference type="EMBL" id="JAMDKF010000033">
    <property type="protein sequence ID" value="MEE6042455.1"/>
    <property type="molecule type" value="Genomic_DNA"/>
</dbReference>
<evidence type="ECO:0000313" key="1">
    <source>
        <dbReference type="EMBL" id="MEE6042455.1"/>
    </source>
</evidence>
<gene>
    <name evidence="1" type="ORF">M5S13_11330</name>
</gene>
<proteinExistence type="predicted"/>
<name>A0ABU7QKL4_AVIPA</name>
<evidence type="ECO:0000313" key="2">
    <source>
        <dbReference type="Proteomes" id="UP001347884"/>
    </source>
</evidence>
<sequence length="139" mass="16148">MNDIFIINSEDAFKNYIYKVINECDLTQNNFVFPAARFENWPILHFNVKGGEKYKSTVTSYLIEGVKDFTDEIFRAICVVKYGKPDLRYLKEKDREEFDLVIKIAEGSSNGEGSAEKIANSFFTNMNDTLKSMMVRNNW</sequence>
<dbReference type="RefSeq" id="WP_226537708.1">
    <property type="nucleotide sequence ID" value="NZ_CP081939.1"/>
</dbReference>
<organism evidence="1 2">
    <name type="scientific">Avibacterium paragallinarum</name>
    <name type="common">Haemophilus gallinarum</name>
    <dbReference type="NCBI Taxonomy" id="728"/>
    <lineage>
        <taxon>Bacteria</taxon>
        <taxon>Pseudomonadati</taxon>
        <taxon>Pseudomonadota</taxon>
        <taxon>Gammaproteobacteria</taxon>
        <taxon>Pasteurellales</taxon>
        <taxon>Pasteurellaceae</taxon>
        <taxon>Avibacterium</taxon>
    </lineage>
</organism>
<comment type="caution">
    <text evidence="1">The sequence shown here is derived from an EMBL/GenBank/DDBJ whole genome shotgun (WGS) entry which is preliminary data.</text>
</comment>
<reference evidence="1 2" key="1">
    <citation type="journal article" date="2022" name="Front. Microbiol.">
        <title>Commensal bacteria contribute to the growth of multidrug-resistant Avibacterium paragallinarum in chickens.</title>
        <authorList>
            <person name="Zhu J."/>
            <person name="Chen Y."/>
            <person name="Wu Y."/>
            <person name="Wang Y."/>
            <person name="Zhu K."/>
        </authorList>
    </citation>
    <scope>NUCLEOTIDE SEQUENCE [LARGE SCALE GENOMIC DNA]</scope>
    <source>
        <strain evidence="1 2">AV25</strain>
    </source>
</reference>
<keyword evidence="2" id="KW-1185">Reference proteome</keyword>
<dbReference type="Proteomes" id="UP001347884">
    <property type="component" value="Unassembled WGS sequence"/>
</dbReference>
<protein>
    <submittedName>
        <fullName evidence="1">Uncharacterized protein</fullName>
    </submittedName>
</protein>